<evidence type="ECO:0000256" key="2">
    <source>
        <dbReference type="SAM" id="Phobius"/>
    </source>
</evidence>
<dbReference type="InterPro" id="IPR003593">
    <property type="entry name" value="AAA+_ATPase"/>
</dbReference>
<dbReference type="Proteomes" id="UP000321612">
    <property type="component" value="Unassembled WGS sequence"/>
</dbReference>
<dbReference type="OrthoDB" id="9763659at2"/>
<dbReference type="SMART" id="SM00382">
    <property type="entry name" value="AAA"/>
    <property type="match status" value="1"/>
</dbReference>
<dbReference type="GO" id="GO:0006281">
    <property type="term" value="P:DNA repair"/>
    <property type="evidence" value="ECO:0007669"/>
    <property type="project" value="InterPro"/>
</dbReference>
<evidence type="ECO:0000256" key="1">
    <source>
        <dbReference type="SAM" id="MobiDB-lite"/>
    </source>
</evidence>
<dbReference type="InterPro" id="IPR027417">
    <property type="entry name" value="P-loop_NTPase"/>
</dbReference>
<dbReference type="RefSeq" id="WP_130830214.1">
    <property type="nucleotide sequence ID" value="NZ_SDIK01000026.1"/>
</dbReference>
<feature type="domain" description="AAA+ ATPase" evidence="3">
    <location>
        <begin position="17"/>
        <end position="261"/>
    </location>
</feature>
<proteinExistence type="predicted"/>
<dbReference type="EMBL" id="SDIK01000026">
    <property type="protein sequence ID" value="TXJ62535.1"/>
    <property type="molecule type" value="Genomic_DNA"/>
</dbReference>
<organism evidence="4 5">
    <name type="scientific">Prevotella brunnea</name>
    <dbReference type="NCBI Taxonomy" id="2508867"/>
    <lineage>
        <taxon>Bacteria</taxon>
        <taxon>Pseudomonadati</taxon>
        <taxon>Bacteroidota</taxon>
        <taxon>Bacteroidia</taxon>
        <taxon>Bacteroidales</taxon>
        <taxon>Prevotellaceae</taxon>
        <taxon>Prevotella</taxon>
    </lineage>
</organism>
<feature type="transmembrane region" description="Helical" evidence="2">
    <location>
        <begin position="46"/>
        <end position="68"/>
    </location>
</feature>
<evidence type="ECO:0000313" key="4">
    <source>
        <dbReference type="EMBL" id="TXJ62535.1"/>
    </source>
</evidence>
<dbReference type="CDD" id="cd18809">
    <property type="entry name" value="SF1_C_RecD"/>
    <property type="match status" value="1"/>
</dbReference>
<evidence type="ECO:0000259" key="3">
    <source>
        <dbReference type="SMART" id="SM00382"/>
    </source>
</evidence>
<dbReference type="AlphaFoldDB" id="A0A5C8GKA1"/>
<protein>
    <recommendedName>
        <fullName evidence="3">AAA+ ATPase domain-containing protein</fullName>
    </recommendedName>
</protein>
<reference evidence="5" key="1">
    <citation type="submission" date="2019-05" db="EMBL/GenBank/DDBJ databases">
        <title>Prevotella brunnea sp. nov., isolated from a wound of a patient.</title>
        <authorList>
            <person name="Buhl M."/>
        </authorList>
    </citation>
    <scope>NUCLEOTIDE SEQUENCE [LARGE SCALE GENOMIC DNA]</scope>
    <source>
        <strain evidence="5">A2672</strain>
    </source>
</reference>
<name>A0A5C8GKA1_9BACT</name>
<dbReference type="Gene3D" id="3.40.50.300">
    <property type="entry name" value="P-loop containing nucleotide triphosphate hydrolases"/>
    <property type="match status" value="1"/>
</dbReference>
<keyword evidence="5" id="KW-1185">Reference proteome</keyword>
<accession>A0A5C8GKA1</accession>
<dbReference type="FunFam" id="3.40.50.300:FF:001498">
    <property type="entry name" value="ATP-dependent DNA helicase"/>
    <property type="match status" value="1"/>
</dbReference>
<dbReference type="GO" id="GO:0000723">
    <property type="term" value="P:telomere maintenance"/>
    <property type="evidence" value="ECO:0007669"/>
    <property type="project" value="InterPro"/>
</dbReference>
<dbReference type="Pfam" id="PF14493">
    <property type="entry name" value="HTH_40"/>
    <property type="match status" value="1"/>
</dbReference>
<dbReference type="Pfam" id="PF05970">
    <property type="entry name" value="PIF1"/>
    <property type="match status" value="1"/>
</dbReference>
<dbReference type="SUPFAM" id="SSF52540">
    <property type="entry name" value="P-loop containing nucleoside triphosphate hydrolases"/>
    <property type="match status" value="2"/>
</dbReference>
<feature type="region of interest" description="Disordered" evidence="1">
    <location>
        <begin position="600"/>
        <end position="619"/>
    </location>
</feature>
<keyword evidence="2" id="KW-1133">Transmembrane helix</keyword>
<dbReference type="InterPro" id="IPR010285">
    <property type="entry name" value="DNA_helicase_pif1-like_DEAD"/>
</dbReference>
<evidence type="ECO:0000313" key="5">
    <source>
        <dbReference type="Proteomes" id="UP000321612"/>
    </source>
</evidence>
<dbReference type="InterPro" id="IPR051055">
    <property type="entry name" value="PIF1_helicase"/>
</dbReference>
<comment type="caution">
    <text evidence="4">The sequence shown here is derived from an EMBL/GenBank/DDBJ whole genome shotgun (WGS) entry which is preliminary data.</text>
</comment>
<keyword evidence="2" id="KW-0812">Transmembrane</keyword>
<gene>
    <name evidence="4" type="ORF">ETF27_04145</name>
</gene>
<dbReference type="PANTHER" id="PTHR47642:SF5">
    <property type="entry name" value="ATP-DEPENDENT DNA HELICASE"/>
    <property type="match status" value="1"/>
</dbReference>
<dbReference type="Gene3D" id="2.30.30.940">
    <property type="match status" value="1"/>
</dbReference>
<dbReference type="InterPro" id="IPR029491">
    <property type="entry name" value="Helicase_HTH"/>
</dbReference>
<keyword evidence="2" id="KW-0472">Membrane</keyword>
<dbReference type="GO" id="GO:0003678">
    <property type="term" value="F:DNA helicase activity"/>
    <property type="evidence" value="ECO:0007669"/>
    <property type="project" value="InterPro"/>
</dbReference>
<dbReference type="PANTHER" id="PTHR47642">
    <property type="entry name" value="ATP-DEPENDENT DNA HELICASE"/>
    <property type="match status" value="1"/>
</dbReference>
<sequence length="719" mass="82854">MEKNDELRTAWDFVEHTGISIFLTGKAGTGKTTFLRVVKKHSKKRIIVVAPTGVAAINAGGVTIHSFFQLPLSPFVPEARIESKFNFSKEKRKILRTLDLLIIDEISMVRADTLDAIDSVLRRFRNHTQPFGGVQLLMIGDLQQLTPVVRPNEEDLLRKYYDTPYFFSSQSLKNIQYVTIELNKVYRQQDNNFVSILNHIRCGLTTPDDLRQLNQRYIPGFTPPPDSGYIRLTTHNRMAHDYNRRQLRDLSDREYTFTAETSGQFPDYNYPADYELKLKRNAQVMFIHNDPDGKYYNGRIGYIVEINEKQIKILCSGDTEAIDVQSNTWENTKYTLNEQTKQIQSEVLGTFTQYPLRLAWAITIHKSQGLTFQHAIIEAQWAFASGQVYVALSRCRTLEGLVLSSPIDQNAIINDSRVSSYIGNQTQQSRESIKRLPELKESYYRILLLELFDFKEIKRDETALFRVVSEFYHKYPKVQALHKTALSDLDERILSVASKWEGIISAMSNDKLHSMEFLERVKKSALYFYGELTELFEHLMELTKSLESNNKMGTKRFQLAFSDLQQTYLAKKLLLETIMRTGFTTSLYLKAKQEAILSTLPEDGKRKRKTKERKEKAEPKEKTQVVTYKLFRQGKSPETVANERGLTLSTIQGHLSRYIATGEIHLEEIVGNEKANYLRRIIKGVNTETNLTAIKNICREDVSYGDIRMALAEKDLSRG</sequence>